<keyword evidence="1" id="KW-0472">Membrane</keyword>
<evidence type="ECO:0000256" key="1">
    <source>
        <dbReference type="SAM" id="Phobius"/>
    </source>
</evidence>
<dbReference type="PANTHER" id="PTHR47520:SF13">
    <property type="entry name" value="PROTEIN CBG10012"/>
    <property type="match status" value="1"/>
</dbReference>
<protein>
    <recommendedName>
        <fullName evidence="4">CX domain-containing protein</fullName>
    </recommendedName>
</protein>
<keyword evidence="3" id="KW-1185">Reference proteome</keyword>
<accession>A0AAN5D7Z3</accession>
<feature type="transmembrane region" description="Helical" evidence="1">
    <location>
        <begin position="145"/>
        <end position="163"/>
    </location>
</feature>
<evidence type="ECO:0008006" key="4">
    <source>
        <dbReference type="Google" id="ProtNLM"/>
    </source>
</evidence>
<keyword evidence="1" id="KW-1133">Transmembrane helix</keyword>
<name>A0AAN5D7Z3_9BILA</name>
<dbReference type="PANTHER" id="PTHR47520">
    <property type="entry name" value="CX DOMAIN-CONTAINING PROTEIN-RELATED"/>
    <property type="match status" value="1"/>
</dbReference>
<sequence length="178" mass="19950">MNSLLSHDGMPQIFVGIDKGTIEVVRHMSPQNIHKMKLNVKDVDRPFTVGNGIISYFWGASKLPHSKDKGCLTYESSNANHTANYCNITKNDMCEISIGSFKNLEHFIFESAQGEKLTHFAWMCPERTLCCALECCEGPSPAPRWLVFTIIGIVIFGGLVCLYRGCCTEEPEAQDKKR</sequence>
<organism evidence="2 3">
    <name type="scientific">Pristionchus mayeri</name>
    <dbReference type="NCBI Taxonomy" id="1317129"/>
    <lineage>
        <taxon>Eukaryota</taxon>
        <taxon>Metazoa</taxon>
        <taxon>Ecdysozoa</taxon>
        <taxon>Nematoda</taxon>
        <taxon>Chromadorea</taxon>
        <taxon>Rhabditida</taxon>
        <taxon>Rhabditina</taxon>
        <taxon>Diplogasteromorpha</taxon>
        <taxon>Diplogasteroidea</taxon>
        <taxon>Neodiplogasteridae</taxon>
        <taxon>Pristionchus</taxon>
    </lineage>
</organism>
<proteinExistence type="predicted"/>
<dbReference type="EMBL" id="BTRK01000006">
    <property type="protein sequence ID" value="GMR57397.1"/>
    <property type="molecule type" value="Genomic_DNA"/>
</dbReference>
<comment type="caution">
    <text evidence="2">The sequence shown here is derived from an EMBL/GenBank/DDBJ whole genome shotgun (WGS) entry which is preliminary data.</text>
</comment>
<dbReference type="AlphaFoldDB" id="A0AAN5D7Z3"/>
<reference evidence="3" key="1">
    <citation type="submission" date="2022-10" db="EMBL/GenBank/DDBJ databases">
        <title>Genome assembly of Pristionchus species.</title>
        <authorList>
            <person name="Yoshida K."/>
            <person name="Sommer R.J."/>
        </authorList>
    </citation>
    <scope>NUCLEOTIDE SEQUENCE [LARGE SCALE GENOMIC DNA]</scope>
    <source>
        <strain evidence="3">RS5460</strain>
    </source>
</reference>
<evidence type="ECO:0000313" key="3">
    <source>
        <dbReference type="Proteomes" id="UP001328107"/>
    </source>
</evidence>
<dbReference type="Proteomes" id="UP001328107">
    <property type="component" value="Unassembled WGS sequence"/>
</dbReference>
<keyword evidence="1" id="KW-0812">Transmembrane</keyword>
<gene>
    <name evidence="2" type="ORF">PMAYCL1PPCAC_27592</name>
</gene>
<evidence type="ECO:0000313" key="2">
    <source>
        <dbReference type="EMBL" id="GMR57397.1"/>
    </source>
</evidence>